<comment type="caution">
    <text evidence="8">The sequence shown here is derived from an EMBL/GenBank/DDBJ whole genome shotgun (WGS) entry which is preliminary data.</text>
</comment>
<dbReference type="InterPro" id="IPR004358">
    <property type="entry name" value="Sig_transdc_His_kin-like_C"/>
</dbReference>
<evidence type="ECO:0000256" key="6">
    <source>
        <dbReference type="SAM" id="Phobius"/>
    </source>
</evidence>
<feature type="transmembrane region" description="Helical" evidence="6">
    <location>
        <begin position="89"/>
        <end position="112"/>
    </location>
</feature>
<dbReference type="GO" id="GO:0000160">
    <property type="term" value="P:phosphorelay signal transduction system"/>
    <property type="evidence" value="ECO:0007669"/>
    <property type="project" value="UniProtKB-KW"/>
</dbReference>
<dbReference type="SUPFAM" id="SSF55874">
    <property type="entry name" value="ATPase domain of HSP90 chaperone/DNA topoisomerase II/histidine kinase"/>
    <property type="match status" value="1"/>
</dbReference>
<feature type="transmembrane region" description="Helical" evidence="6">
    <location>
        <begin position="64"/>
        <end position="83"/>
    </location>
</feature>
<keyword evidence="4 8" id="KW-0418">Kinase</keyword>
<evidence type="ECO:0000256" key="2">
    <source>
        <dbReference type="ARBA" id="ARBA00012438"/>
    </source>
</evidence>
<evidence type="ECO:0000313" key="8">
    <source>
        <dbReference type="EMBL" id="KHK64954.1"/>
    </source>
</evidence>
<evidence type="ECO:0000256" key="4">
    <source>
        <dbReference type="ARBA" id="ARBA00022777"/>
    </source>
</evidence>
<dbReference type="SMART" id="SM00387">
    <property type="entry name" value="HATPase_c"/>
    <property type="match status" value="1"/>
</dbReference>
<feature type="domain" description="Histidine kinase" evidence="7">
    <location>
        <begin position="156"/>
        <end position="414"/>
    </location>
</feature>
<reference evidence="9" key="1">
    <citation type="submission" date="2015-03" db="EMBL/GenBank/DDBJ databases">
        <title>Pseudomonas frederiksbergensis hydrocarbon degrader.</title>
        <authorList>
            <person name="Brown L.M."/>
            <person name="Ruiz O.N."/>
            <person name="Mueller S."/>
            <person name="Gunasekera T.S."/>
        </authorList>
    </citation>
    <scope>NUCLEOTIDE SEQUENCE [LARGE SCALE GENOMIC DNA]</scope>
    <source>
        <strain evidence="9">SI8</strain>
    </source>
</reference>
<dbReference type="PANTHER" id="PTHR43711">
    <property type="entry name" value="TWO-COMPONENT HISTIDINE KINASE"/>
    <property type="match status" value="1"/>
</dbReference>
<dbReference type="PRINTS" id="PR00344">
    <property type="entry name" value="BCTRLSENSOR"/>
</dbReference>
<feature type="transmembrane region" description="Helical" evidence="6">
    <location>
        <begin position="31"/>
        <end position="52"/>
    </location>
</feature>
<name>A0A0B1Z1J2_9PSED</name>
<evidence type="ECO:0000259" key="7">
    <source>
        <dbReference type="PROSITE" id="PS50109"/>
    </source>
</evidence>
<evidence type="ECO:0000313" key="9">
    <source>
        <dbReference type="Proteomes" id="UP000030949"/>
    </source>
</evidence>
<dbReference type="Proteomes" id="UP000030949">
    <property type="component" value="Unassembled WGS sequence"/>
</dbReference>
<dbReference type="InterPro" id="IPR050736">
    <property type="entry name" value="Sensor_HK_Regulatory"/>
</dbReference>
<dbReference type="InterPro" id="IPR005467">
    <property type="entry name" value="His_kinase_dom"/>
</dbReference>
<keyword evidence="5" id="KW-0902">Two-component regulatory system</keyword>
<keyword evidence="3" id="KW-0808">Transferase</keyword>
<keyword evidence="6" id="KW-0812">Transmembrane</keyword>
<dbReference type="EMBL" id="JQGJ01000004">
    <property type="protein sequence ID" value="KHK64954.1"/>
    <property type="molecule type" value="Genomic_DNA"/>
</dbReference>
<protein>
    <recommendedName>
        <fullName evidence="2">histidine kinase</fullName>
        <ecNumber evidence="2">2.7.13.3</ecNumber>
    </recommendedName>
</protein>
<comment type="catalytic activity">
    <reaction evidence="1">
        <text>ATP + protein L-histidine = ADP + protein N-phospho-L-histidine.</text>
        <dbReference type="EC" id="2.7.13.3"/>
    </reaction>
</comment>
<dbReference type="GO" id="GO:0004673">
    <property type="term" value="F:protein histidine kinase activity"/>
    <property type="evidence" value="ECO:0007669"/>
    <property type="project" value="UniProtKB-EC"/>
</dbReference>
<dbReference type="PROSITE" id="PS50109">
    <property type="entry name" value="HIS_KIN"/>
    <property type="match status" value="1"/>
</dbReference>
<dbReference type="InterPro" id="IPR036890">
    <property type="entry name" value="HATPase_C_sf"/>
</dbReference>
<dbReference type="Pfam" id="PF02518">
    <property type="entry name" value="HATPase_c"/>
    <property type="match status" value="1"/>
</dbReference>
<evidence type="ECO:0000256" key="3">
    <source>
        <dbReference type="ARBA" id="ARBA00022679"/>
    </source>
</evidence>
<sequence length="425" mass="46830">MNDLLALLTDKRFMPHGHCYMWRPDLLWTNVIADSLITLSYISIPFTLIYFINKRKDVPFDWMIAAFGVFILACGTSHIMEILTIWHPYYWLSALVKVITAIASVITAILLIRLIPAALKIPSPQQLARVNDELREAQAELVTTARRAGMAEIATNVLHNVGNVLNSVNVSAQVLYEKVHTSKGPGVAKVAQLMKEHPDDLGDFISSDPKGRALPDYLDKLADALAIEQQVMIAELAQLTRRIDHIKEIVATQQSYAGNASVLESGSLRELVEDVVRICDVSLARHHITLIKEFSDVPQMPLDKHRVLQILVNLINNAKQALEAGANRSPQIILRLRVIDDGRVRVEVEDNGEGIAQDNLARVFEHGFTTRVDGHGFGLHSCILAAHELGGDLTVRSAGPGSGALFILELPLALTPDQAQRVASA</sequence>
<evidence type="ECO:0000256" key="1">
    <source>
        <dbReference type="ARBA" id="ARBA00000085"/>
    </source>
</evidence>
<dbReference type="InterPro" id="IPR003594">
    <property type="entry name" value="HATPase_dom"/>
</dbReference>
<dbReference type="OrthoDB" id="9808408at2"/>
<organism evidence="8 9">
    <name type="scientific">Pseudomonas frederiksbergensis</name>
    <dbReference type="NCBI Taxonomy" id="104087"/>
    <lineage>
        <taxon>Bacteria</taxon>
        <taxon>Pseudomonadati</taxon>
        <taxon>Pseudomonadota</taxon>
        <taxon>Gammaproteobacteria</taxon>
        <taxon>Pseudomonadales</taxon>
        <taxon>Pseudomonadaceae</taxon>
        <taxon>Pseudomonas</taxon>
    </lineage>
</organism>
<evidence type="ECO:0000256" key="5">
    <source>
        <dbReference type="ARBA" id="ARBA00023012"/>
    </source>
</evidence>
<dbReference type="InterPro" id="IPR058544">
    <property type="entry name" value="ETR1_N"/>
</dbReference>
<proteinExistence type="predicted"/>
<keyword evidence="6" id="KW-0472">Membrane</keyword>
<keyword evidence="6" id="KW-1133">Transmembrane helix</keyword>
<dbReference type="EC" id="2.7.13.3" evidence="2"/>
<dbReference type="PANTHER" id="PTHR43711:SF1">
    <property type="entry name" value="HISTIDINE KINASE 1"/>
    <property type="match status" value="1"/>
</dbReference>
<accession>A0A0B1Z1J2</accession>
<dbReference type="Gene3D" id="3.30.565.10">
    <property type="entry name" value="Histidine kinase-like ATPase, C-terminal domain"/>
    <property type="match status" value="1"/>
</dbReference>
<gene>
    <name evidence="8" type="ORF">JZ00_07895</name>
</gene>
<dbReference type="Pfam" id="PF25487">
    <property type="entry name" value="ETR1_N"/>
    <property type="match status" value="1"/>
</dbReference>
<dbReference type="AlphaFoldDB" id="A0A0B1Z1J2"/>
<dbReference type="RefSeq" id="WP_039590175.1">
    <property type="nucleotide sequence ID" value="NZ_CP142104.1"/>
</dbReference>